<dbReference type="AlphaFoldDB" id="A0AAW8STT3"/>
<accession>A0AAW8STT3</accession>
<feature type="compositionally biased region" description="Basic and acidic residues" evidence="1">
    <location>
        <begin position="221"/>
        <end position="233"/>
    </location>
</feature>
<evidence type="ECO:0000313" key="3">
    <source>
        <dbReference type="Proteomes" id="UP001249240"/>
    </source>
</evidence>
<dbReference type="GeneID" id="67040678"/>
<protein>
    <submittedName>
        <fullName evidence="2">Uncharacterized protein</fullName>
    </submittedName>
</protein>
<dbReference type="Proteomes" id="UP001249240">
    <property type="component" value="Unassembled WGS sequence"/>
</dbReference>
<feature type="region of interest" description="Disordered" evidence="1">
    <location>
        <begin position="204"/>
        <end position="318"/>
    </location>
</feature>
<evidence type="ECO:0000313" key="2">
    <source>
        <dbReference type="EMBL" id="MDT2538258.1"/>
    </source>
</evidence>
<proteinExistence type="predicted"/>
<feature type="compositionally biased region" description="Basic residues" evidence="1">
    <location>
        <begin position="306"/>
        <end position="318"/>
    </location>
</feature>
<comment type="caution">
    <text evidence="2">The sequence shown here is derived from an EMBL/GenBank/DDBJ whole genome shotgun (WGS) entry which is preliminary data.</text>
</comment>
<feature type="compositionally biased region" description="Basic and acidic residues" evidence="1">
    <location>
        <begin position="284"/>
        <end position="305"/>
    </location>
</feature>
<name>A0AAW8STT3_9ENTE</name>
<reference evidence="2" key="1">
    <citation type="submission" date="2023-03" db="EMBL/GenBank/DDBJ databases">
        <authorList>
            <person name="Shen W."/>
            <person name="Cai J."/>
        </authorList>
    </citation>
    <scope>NUCLEOTIDE SEQUENCE</scope>
    <source>
        <strain evidence="2">B646-2</strain>
    </source>
</reference>
<organism evidence="2 3">
    <name type="scientific">Enterococcus raffinosus</name>
    <dbReference type="NCBI Taxonomy" id="71452"/>
    <lineage>
        <taxon>Bacteria</taxon>
        <taxon>Bacillati</taxon>
        <taxon>Bacillota</taxon>
        <taxon>Bacilli</taxon>
        <taxon>Lactobacillales</taxon>
        <taxon>Enterococcaceae</taxon>
        <taxon>Enterococcus</taxon>
    </lineage>
</organism>
<dbReference type="EMBL" id="JARPXM010000007">
    <property type="protein sequence ID" value="MDT2538258.1"/>
    <property type="molecule type" value="Genomic_DNA"/>
</dbReference>
<evidence type="ECO:0000256" key="1">
    <source>
        <dbReference type="SAM" id="MobiDB-lite"/>
    </source>
</evidence>
<sequence>MKEALLGQRQIFGMLRKSLEKRVTQRYEQTKNAAEIVEAAVAILVRDALSVGDFAYLFPELIREIFLTAAPNDTLRRHCAYFRDYFVGEEEWQTVIQRLFKSEEEYQELTKQARSYRKLLIKRAAETFEKTAFQFDLATIFKDGNGKRYTWTLRDTKQVPTGQERETAEILDILTTLTIFQAGGVRRFAEYVKFKSVKTCIDTQHEASQPEQEELTEMESSDEKCPASEKKEQPAQNTTSTEPSNENKKRKLNYQELADQIDAKYPLPWELPPNDSAATAHKPKSFERRHGKTQEEIDQGREKRKWERKVKKLLSGRR</sequence>
<feature type="compositionally biased region" description="Acidic residues" evidence="1">
    <location>
        <begin position="211"/>
        <end position="220"/>
    </location>
</feature>
<gene>
    <name evidence="2" type="ORF">P7D78_08985</name>
</gene>
<dbReference type="RefSeq" id="WP_035019952.1">
    <property type="nucleotide sequence ID" value="NZ_BAAAXM010000042.1"/>
</dbReference>
<feature type="compositionally biased region" description="Polar residues" evidence="1">
    <location>
        <begin position="234"/>
        <end position="244"/>
    </location>
</feature>